<dbReference type="EMBL" id="BOOZ01000002">
    <property type="protein sequence ID" value="GIJ07120.1"/>
    <property type="molecule type" value="Genomic_DNA"/>
</dbReference>
<dbReference type="Proteomes" id="UP000647017">
    <property type="component" value="Unassembled WGS sequence"/>
</dbReference>
<accession>A0ABQ4HNA5</accession>
<organism evidence="2 3">
    <name type="scientific">Micromonospora andamanensis</name>
    <dbReference type="NCBI Taxonomy" id="1287068"/>
    <lineage>
        <taxon>Bacteria</taxon>
        <taxon>Bacillati</taxon>
        <taxon>Actinomycetota</taxon>
        <taxon>Actinomycetes</taxon>
        <taxon>Micromonosporales</taxon>
        <taxon>Micromonosporaceae</taxon>
        <taxon>Micromonospora</taxon>
    </lineage>
</organism>
<evidence type="ECO:0000256" key="1">
    <source>
        <dbReference type="SAM" id="MobiDB-lite"/>
    </source>
</evidence>
<protein>
    <submittedName>
        <fullName evidence="2">Uncharacterized protein</fullName>
    </submittedName>
</protein>
<evidence type="ECO:0000313" key="3">
    <source>
        <dbReference type="Proteomes" id="UP000647017"/>
    </source>
</evidence>
<sequence>MSSPAAPALAEKPLTSPHVDSLPVADPLARHAAVGYGGKPDRRAPHPLRSLTTTVATTTGGEDALTD</sequence>
<proteinExistence type="predicted"/>
<gene>
    <name evidence="2" type="ORF">Van01_03340</name>
</gene>
<reference evidence="2 3" key="1">
    <citation type="submission" date="2021-01" db="EMBL/GenBank/DDBJ databases">
        <title>Whole genome shotgun sequence of Verrucosispora andamanensis NBRC 109075.</title>
        <authorList>
            <person name="Komaki H."/>
            <person name="Tamura T."/>
        </authorList>
    </citation>
    <scope>NUCLEOTIDE SEQUENCE [LARGE SCALE GENOMIC DNA]</scope>
    <source>
        <strain evidence="2 3">NBRC 109075</strain>
    </source>
</reference>
<name>A0ABQ4HNA5_9ACTN</name>
<keyword evidence="3" id="KW-1185">Reference proteome</keyword>
<evidence type="ECO:0000313" key="2">
    <source>
        <dbReference type="EMBL" id="GIJ07120.1"/>
    </source>
</evidence>
<comment type="caution">
    <text evidence="2">The sequence shown here is derived from an EMBL/GenBank/DDBJ whole genome shotgun (WGS) entry which is preliminary data.</text>
</comment>
<feature type="region of interest" description="Disordered" evidence="1">
    <location>
        <begin position="1"/>
        <end position="67"/>
    </location>
</feature>